<dbReference type="RefSeq" id="WP_120008080.1">
    <property type="nucleotide sequence ID" value="NZ_JALBUU010000004.1"/>
</dbReference>
<dbReference type="InterPro" id="IPR000415">
    <property type="entry name" value="Nitroreductase-like"/>
</dbReference>
<dbReference type="Proteomes" id="UP001201985">
    <property type="component" value="Unassembled WGS sequence"/>
</dbReference>
<protein>
    <submittedName>
        <fullName evidence="2">5,6-dimethylbenzimidazole synthase</fullName>
        <ecNumber evidence="2">1.13.11.79</ecNumber>
    </submittedName>
</protein>
<name>A0ABS9W3B9_9PROT</name>
<reference evidence="2 3" key="1">
    <citation type="submission" date="2022-03" db="EMBL/GenBank/DDBJ databases">
        <title>Complete genome analysis of Roseomonas KG 17.1 : a prolific producer of plant growth promoters.</title>
        <authorList>
            <person name="Saadouli I."/>
            <person name="Najjari A."/>
            <person name="Mosbah A."/>
            <person name="Ouzari H.I."/>
        </authorList>
    </citation>
    <scope>NUCLEOTIDE SEQUENCE [LARGE SCALE GENOMIC DNA]</scope>
    <source>
        <strain evidence="2 3">KG17-1</strain>
    </source>
</reference>
<feature type="domain" description="Nitroreductase" evidence="1">
    <location>
        <begin position="21"/>
        <end position="186"/>
    </location>
</feature>
<gene>
    <name evidence="2" type="primary">bluB</name>
    <name evidence="2" type="ORF">MON41_08035</name>
</gene>
<keyword evidence="3" id="KW-1185">Reference proteome</keyword>
<organism evidence="2 3">
    <name type="scientific">Teichococcus vastitatis</name>
    <dbReference type="NCBI Taxonomy" id="2307076"/>
    <lineage>
        <taxon>Bacteria</taxon>
        <taxon>Pseudomonadati</taxon>
        <taxon>Pseudomonadota</taxon>
        <taxon>Alphaproteobacteria</taxon>
        <taxon>Acetobacterales</taxon>
        <taxon>Roseomonadaceae</taxon>
        <taxon>Roseomonas</taxon>
    </lineage>
</organism>
<dbReference type="InterPro" id="IPR012825">
    <property type="entry name" value="BluB"/>
</dbReference>
<comment type="caution">
    <text evidence="2">The sequence shown here is derived from an EMBL/GenBank/DDBJ whole genome shotgun (WGS) entry which is preliminary data.</text>
</comment>
<dbReference type="SUPFAM" id="SSF55469">
    <property type="entry name" value="FMN-dependent nitroreductase-like"/>
    <property type="match status" value="1"/>
</dbReference>
<dbReference type="InterPro" id="IPR029479">
    <property type="entry name" value="Nitroreductase"/>
</dbReference>
<dbReference type="Gene3D" id="3.40.109.10">
    <property type="entry name" value="NADH Oxidase"/>
    <property type="match status" value="1"/>
</dbReference>
<dbReference type="PANTHER" id="PTHR23026:SF123">
    <property type="entry name" value="NAD(P)H NITROREDUCTASE RV3131-RELATED"/>
    <property type="match status" value="1"/>
</dbReference>
<evidence type="ECO:0000259" key="1">
    <source>
        <dbReference type="Pfam" id="PF00881"/>
    </source>
</evidence>
<dbReference type="InterPro" id="IPR050627">
    <property type="entry name" value="Nitroreductase/BluB"/>
</dbReference>
<proteinExistence type="predicted"/>
<dbReference type="EC" id="1.13.11.79" evidence="2"/>
<dbReference type="EMBL" id="JALBUU010000004">
    <property type="protein sequence ID" value="MCI0753707.1"/>
    <property type="molecule type" value="Genomic_DNA"/>
</dbReference>
<dbReference type="NCBIfam" id="TIGR02476">
    <property type="entry name" value="BluB"/>
    <property type="match status" value="1"/>
</dbReference>
<dbReference type="GO" id="GO:0102919">
    <property type="term" value="F:5,6-dimethylbenzimidazole synthase activity"/>
    <property type="evidence" value="ECO:0007669"/>
    <property type="project" value="UniProtKB-EC"/>
</dbReference>
<keyword evidence="2" id="KW-0560">Oxidoreductase</keyword>
<dbReference type="Pfam" id="PF00881">
    <property type="entry name" value="Nitroreductase"/>
    <property type="match status" value="1"/>
</dbReference>
<evidence type="ECO:0000313" key="2">
    <source>
        <dbReference type="EMBL" id="MCI0753707.1"/>
    </source>
</evidence>
<accession>A0ABS9W3B9</accession>
<sequence length="214" mass="23686">MSAVPPEWDGSFRDQLAALFRWRRDVRHFTPRPVPEARLLALLELANLAPSVGLSQPWRFVLVEDPARRAAIRASFRRSNQAALAAQQPDRAALYARLKLEGLDQAPCQLALFALPEPGQGHGLGRASMPETTSYSAVMALHTLWLAARAEGIGLGWVSILEPAAVRAALEVPTDWQLVGYFCLGYPAGEHSLPELERAGWEHRRPGSEQVLRR</sequence>
<dbReference type="PANTHER" id="PTHR23026">
    <property type="entry name" value="NADPH NITROREDUCTASE"/>
    <property type="match status" value="1"/>
</dbReference>
<evidence type="ECO:0000313" key="3">
    <source>
        <dbReference type="Proteomes" id="UP001201985"/>
    </source>
</evidence>